<gene>
    <name evidence="1" type="ORF">NLG97_g11288</name>
</gene>
<organism evidence="1 2">
    <name type="scientific">Lecanicillium saksenae</name>
    <dbReference type="NCBI Taxonomy" id="468837"/>
    <lineage>
        <taxon>Eukaryota</taxon>
        <taxon>Fungi</taxon>
        <taxon>Dikarya</taxon>
        <taxon>Ascomycota</taxon>
        <taxon>Pezizomycotina</taxon>
        <taxon>Sordariomycetes</taxon>
        <taxon>Hypocreomycetidae</taxon>
        <taxon>Hypocreales</taxon>
        <taxon>Cordycipitaceae</taxon>
        <taxon>Lecanicillium</taxon>
    </lineage>
</organism>
<dbReference type="EMBL" id="JANAKD010003483">
    <property type="protein sequence ID" value="KAJ3472099.1"/>
    <property type="molecule type" value="Genomic_DNA"/>
</dbReference>
<accession>A0ACC1QDS9</accession>
<dbReference type="Proteomes" id="UP001148737">
    <property type="component" value="Unassembled WGS sequence"/>
</dbReference>
<protein>
    <submittedName>
        <fullName evidence="1">Uncharacterized protein</fullName>
    </submittedName>
</protein>
<evidence type="ECO:0000313" key="1">
    <source>
        <dbReference type="EMBL" id="KAJ3472099.1"/>
    </source>
</evidence>
<sequence>MVHHSGLRVIGGNDGIIVGVSSVEQLENNLDNIEKGPLPEEVVKALDQAWEASKQDAPPYWHGTLEYTYNTDEALFTPGSK</sequence>
<evidence type="ECO:0000313" key="2">
    <source>
        <dbReference type="Proteomes" id="UP001148737"/>
    </source>
</evidence>
<reference evidence="1" key="1">
    <citation type="submission" date="2022-07" db="EMBL/GenBank/DDBJ databases">
        <title>Genome Sequence of Lecanicillium saksenae.</title>
        <authorList>
            <person name="Buettner E."/>
        </authorList>
    </citation>
    <scope>NUCLEOTIDE SEQUENCE</scope>
    <source>
        <strain evidence="1">VT-O1</strain>
    </source>
</reference>
<name>A0ACC1QDS9_9HYPO</name>
<comment type="caution">
    <text evidence="1">The sequence shown here is derived from an EMBL/GenBank/DDBJ whole genome shotgun (WGS) entry which is preliminary data.</text>
</comment>
<keyword evidence="2" id="KW-1185">Reference proteome</keyword>
<proteinExistence type="predicted"/>